<comment type="caution">
    <text evidence="1">The sequence shown here is derived from an EMBL/GenBank/DDBJ whole genome shotgun (WGS) entry which is preliminary data.</text>
</comment>
<evidence type="ECO:0000313" key="1">
    <source>
        <dbReference type="EMBL" id="KAK9749198.1"/>
    </source>
</evidence>
<organism evidence="1 2">
    <name type="scientific">Saponaria officinalis</name>
    <name type="common">Common soapwort</name>
    <name type="synonym">Lychnis saponaria</name>
    <dbReference type="NCBI Taxonomy" id="3572"/>
    <lineage>
        <taxon>Eukaryota</taxon>
        <taxon>Viridiplantae</taxon>
        <taxon>Streptophyta</taxon>
        <taxon>Embryophyta</taxon>
        <taxon>Tracheophyta</taxon>
        <taxon>Spermatophyta</taxon>
        <taxon>Magnoliopsida</taxon>
        <taxon>eudicotyledons</taxon>
        <taxon>Gunneridae</taxon>
        <taxon>Pentapetalae</taxon>
        <taxon>Caryophyllales</taxon>
        <taxon>Caryophyllaceae</taxon>
        <taxon>Caryophylleae</taxon>
        <taxon>Saponaria</taxon>
    </lineage>
</organism>
<keyword evidence="2" id="KW-1185">Reference proteome</keyword>
<sequence>MNFDEHLLSDTHILKHPIKVALPDQSVKLVYKVGNFRLSDHIVLYNVLIIPDFKQNILSVGRLLEHYSMTVLFTHDECLFQDLSSKVTLAVAKKEAGLYKIGQSQLSTSAPTVFPAVLSTEFSNALVNKSVSSIDVALFHARLGHSSLEKLRHVSDYVLLNVNKIDCKTCVMSKHHLLPFPISTSHASHCFDLVHMDLWGPYMVHSLTGHDIS</sequence>
<gene>
    <name evidence="1" type="ORF">RND81_02G108800</name>
</gene>
<protein>
    <recommendedName>
        <fullName evidence="3">GAG-pre-integrase domain-containing protein</fullName>
    </recommendedName>
</protein>
<dbReference type="EMBL" id="JBDFQZ010000002">
    <property type="protein sequence ID" value="KAK9749198.1"/>
    <property type="molecule type" value="Genomic_DNA"/>
</dbReference>
<evidence type="ECO:0000313" key="2">
    <source>
        <dbReference type="Proteomes" id="UP001443914"/>
    </source>
</evidence>
<name>A0AAW1MT18_SAPOF</name>
<proteinExistence type="predicted"/>
<accession>A0AAW1MT18</accession>
<dbReference type="AlphaFoldDB" id="A0AAW1MT18"/>
<evidence type="ECO:0008006" key="3">
    <source>
        <dbReference type="Google" id="ProtNLM"/>
    </source>
</evidence>
<dbReference type="Proteomes" id="UP001443914">
    <property type="component" value="Unassembled WGS sequence"/>
</dbReference>
<reference evidence="1" key="1">
    <citation type="submission" date="2024-03" db="EMBL/GenBank/DDBJ databases">
        <title>WGS assembly of Saponaria officinalis var. Norfolk2.</title>
        <authorList>
            <person name="Jenkins J."/>
            <person name="Shu S."/>
            <person name="Grimwood J."/>
            <person name="Barry K."/>
            <person name="Goodstein D."/>
            <person name="Schmutz J."/>
            <person name="Leebens-Mack J."/>
            <person name="Osbourn A."/>
        </authorList>
    </citation>
    <scope>NUCLEOTIDE SEQUENCE [LARGE SCALE GENOMIC DNA]</scope>
    <source>
        <strain evidence="1">JIC</strain>
    </source>
</reference>